<organism evidence="12 13">
    <name type="scientific">Mola mola</name>
    <name type="common">Ocean sunfish</name>
    <name type="synonym">Tetraodon mola</name>
    <dbReference type="NCBI Taxonomy" id="94237"/>
    <lineage>
        <taxon>Eukaryota</taxon>
        <taxon>Metazoa</taxon>
        <taxon>Chordata</taxon>
        <taxon>Craniata</taxon>
        <taxon>Vertebrata</taxon>
        <taxon>Euteleostomi</taxon>
        <taxon>Actinopterygii</taxon>
        <taxon>Neopterygii</taxon>
        <taxon>Teleostei</taxon>
        <taxon>Neoteleostei</taxon>
        <taxon>Acanthomorphata</taxon>
        <taxon>Eupercaria</taxon>
        <taxon>Tetraodontiformes</taxon>
        <taxon>Molidae</taxon>
        <taxon>Mola</taxon>
    </lineage>
</organism>
<dbReference type="Gene3D" id="3.90.1290.10">
    <property type="entry name" value="Plakin repeat"/>
    <property type="match status" value="1"/>
</dbReference>
<keyword evidence="5" id="KW-0965">Cell junction</keyword>
<feature type="coiled-coil region" evidence="7">
    <location>
        <begin position="645"/>
        <end position="728"/>
    </location>
</feature>
<evidence type="ECO:0000259" key="9">
    <source>
        <dbReference type="Pfam" id="PF17902"/>
    </source>
</evidence>
<evidence type="ECO:0000313" key="12">
    <source>
        <dbReference type="Ensembl" id="ENSMMOP00000020754.1"/>
    </source>
</evidence>
<dbReference type="Gene3D" id="1.20.58.60">
    <property type="match status" value="4"/>
</dbReference>
<dbReference type="GO" id="GO:0016020">
    <property type="term" value="C:membrane"/>
    <property type="evidence" value="ECO:0007669"/>
    <property type="project" value="TreeGrafter"/>
</dbReference>
<name>A0A3Q3X5Y8_MOLML</name>
<feature type="coiled-coil region" evidence="7">
    <location>
        <begin position="1027"/>
        <end position="1061"/>
    </location>
</feature>
<dbReference type="Pfam" id="PF26346">
    <property type="entry name" value="Plectin_PPL"/>
    <property type="match status" value="4"/>
</dbReference>
<evidence type="ECO:0000256" key="7">
    <source>
        <dbReference type="SAM" id="Coils"/>
    </source>
</evidence>
<dbReference type="FunFam" id="3.30.160.780:FF:000001">
    <property type="entry name" value="Plectin a"/>
    <property type="match status" value="1"/>
</dbReference>
<feature type="coiled-coil region" evidence="7">
    <location>
        <begin position="307"/>
        <end position="365"/>
    </location>
</feature>
<feature type="compositionally biased region" description="Polar residues" evidence="8">
    <location>
        <begin position="1545"/>
        <end position="1564"/>
    </location>
</feature>
<sequence>MLKKKDSPLKSSGKISNSLALLISQMQQNADQVEKDILRSEELLAVDAENEKKELPFQHQEEISDKLGEAEGLLKDLFLDVDKAKKLGHPQSSEIESDVIHLHHRWLQDCTFYREVYDQIDDVSVMPRIEWAPVFSTKQKEVNSDEFGPTMADLEKQIAAHNILHKEIEAYSPQLCVSSAGILKKQYNNLLWRRHYLNSLYEYTQACKKELSFLADQQDKIKKQDWSDRIVDPFNTRRQYENFKNNNLLSHEGEVNRLQEEGDRLIDMKHPASATIEAQKDSVRNEWQKFLNLCICQETHLDNVEEFKRYQLETEQLSETLTKLNNSLDPKSASKKNNSEMLLQLETEETAVQNCEQQLSDLRRRSTSIAPLRQRRTNLNRPVTVESLCDWDTDKVALPDLKLGEKFTLKSNADTENWDIIAPDGSTKTFPGVCFQIPPPDPEAIHNVDLHPSRITNWKSPGPKNQVIVCKFKIPIRHHRSYKSDVHVYIQGTLKAGDHQTFLFPHSAPVSSAPDPKVAAVAQQLDKLDNDLVSAEESLLSQLRAPLSRTDPAGDLANRLREQEVRRYRQMLTTAHFSSFPFISTLTVAVSVFFCICSFSQCHLGEIANASLNLEKQIKNVDGLVSGFEKKLSEDGPIPDVPNAIRSQQKSVAAAQGDMKKLSQDLETSEQLCHSLQQGYQEFCPDIQRQRTKVKQLQNRHANVGNQLNEREKILQEATAKNQEFQNTCKSINSFLENLPTDQINSHDDMSQVAYKQSSQEVRLSTSQRSMKTKTPVYSLFQFFTSLQEYEADVDNYNSTLEDAGVTVPRKTPMLSLADGVQNKNEEKVQMVAQQNVQLQSQQKSASEINGLLKELQNEKERTSHAETDLRTFKDRLYSLNNRKGVERIEEKEVLHYYRDPKLETDLADLQNKLHDEVLRHTTIQTEVDVVNKKITVLEDNLKKTPPKLATREVTEYEKDPQLDLDAVKLRDEIARMRDEIRMKDGEQIHMKTEVSILQKKPNPIKERVVMKEVLKVERDPVMLKAVQTTETELSDENNKMKLLNEVIFQTRSEINALEREIPFIKPKVVVREVKKIEQDPELINESKKIRVSLEEDKIENNSLSKELTGLQSRYKEVQLWKPRIEVKETVNEIYQIDPNTEVEIMRLRKEIQESSKQRSNLERDISQVTSEVNILSSKKPKVELKEVLQEVVKEERSPENEREIQRLNDQVNHLHTTYNSVLDKVRLLRNERDEWKAEKSKIETRLLSREVIKYEPDPLVEKEAERLRRDVREEAQMRRNFEDIVFDLKNKYLLLERQKPEEKLIVQEVVRLQRNPMQVLEHEKLGKNLDEEIKSRRQTELELQQLRTNVEDKERILKESDERQKKIQVESELRDIRLRITQLENAPPPIEENIVVEEVLKVEREPNLDRMTSGLRADMDKHTADILRLERDIRSSTLKLDILQKEKAGEKTVYKEVVRVEKDQAVEAERDRLREQVSQQRFARQDLEDEIRRLNDKINLLTSNKTTSSREETSLILTRDASQRERDDLTRELRKLEAKRHETSLTFQQQSRLMSERTQMSRQRSLKMDSDVHRLEREILDEKDKIHQRDSSIRELLLQLQKEEQAETRTKETNVSTKISILDPETGKDMSPYDAYLQGLIDRQQYIHLQELECDWEEITSVGPDGEIFILQDRKSGRQYSIKDALKDGRLTEYNLQQYKQGKIPISEFALLVAGDNKKEPLFNSVAPKSSTTVKSSPSEVYPVAGIMDTHTDTCFTIRSAAARKLIDNTTALKLLEAQASTGGIIDINSKERHTVHKAANKGLIDDSQLQRLLNAQKAFTGVEDPVTRECLSVGEAVQKGWMPKETAIRYMEAQHLTGGLVDPKTGRRVSIMDAIGCKMINSTMLRELQAETMYIKDITDPITKEKINFKQALDRCKKDPMSGLPMLPASSKNSGYTPLYNSSSRYSRF</sequence>
<keyword evidence="13" id="KW-1185">Reference proteome</keyword>
<feature type="coiled-coil region" evidence="7">
    <location>
        <begin position="1219"/>
        <end position="1246"/>
    </location>
</feature>
<dbReference type="InterPro" id="IPR041615">
    <property type="entry name" value="Desmoplakin_SH3"/>
</dbReference>
<dbReference type="SMART" id="SM00250">
    <property type="entry name" value="PLEC"/>
    <property type="match status" value="6"/>
</dbReference>
<dbReference type="GO" id="GO:0045104">
    <property type="term" value="P:intermediate filament cytoskeleton organization"/>
    <property type="evidence" value="ECO:0007669"/>
    <property type="project" value="InterPro"/>
</dbReference>
<evidence type="ECO:0000313" key="13">
    <source>
        <dbReference type="Proteomes" id="UP000261620"/>
    </source>
</evidence>
<evidence type="ECO:0000256" key="6">
    <source>
        <dbReference type="ARBA" id="ARBA00023054"/>
    </source>
</evidence>
<dbReference type="PANTHER" id="PTHR23169">
    <property type="entry name" value="ENVOPLAKIN"/>
    <property type="match status" value="1"/>
</dbReference>
<dbReference type="GO" id="GO:0042060">
    <property type="term" value="P:wound healing"/>
    <property type="evidence" value="ECO:0007669"/>
    <property type="project" value="TreeGrafter"/>
</dbReference>
<dbReference type="SUPFAM" id="SSF75399">
    <property type="entry name" value="Plakin repeat"/>
    <property type="match status" value="2"/>
</dbReference>
<dbReference type="Pfam" id="PF00681">
    <property type="entry name" value="Plectin"/>
    <property type="match status" value="3"/>
</dbReference>
<dbReference type="PANTHER" id="PTHR23169:SF7">
    <property type="entry name" value="ENVOPLAKIN"/>
    <property type="match status" value="1"/>
</dbReference>
<dbReference type="GO" id="GO:0005737">
    <property type="term" value="C:cytoplasm"/>
    <property type="evidence" value="ECO:0007669"/>
    <property type="project" value="TreeGrafter"/>
</dbReference>
<proteinExistence type="inferred from homology"/>
<feature type="domain" description="Desmoplakin SH3" evidence="9">
    <location>
        <begin position="371"/>
        <end position="438"/>
    </location>
</feature>
<dbReference type="GO" id="GO:0030057">
    <property type="term" value="C:desmosome"/>
    <property type="evidence" value="ECO:0007669"/>
    <property type="project" value="UniProtKB-SubCell"/>
</dbReference>
<evidence type="ECO:0000259" key="11">
    <source>
        <dbReference type="Pfam" id="PF26346"/>
    </source>
</evidence>
<dbReference type="InterPro" id="IPR058847">
    <property type="entry name" value="Plectin_PPL"/>
</dbReference>
<reference evidence="12" key="2">
    <citation type="submission" date="2025-09" db="UniProtKB">
        <authorList>
            <consortium name="Ensembl"/>
        </authorList>
    </citation>
    <scope>IDENTIFICATION</scope>
</reference>
<dbReference type="Gene3D" id="3.30.160.780">
    <property type="match status" value="1"/>
</dbReference>
<dbReference type="GO" id="GO:0005882">
    <property type="term" value="C:intermediate filament"/>
    <property type="evidence" value="ECO:0007669"/>
    <property type="project" value="TreeGrafter"/>
</dbReference>
<protein>
    <submittedName>
        <fullName evidence="12">Uncharacterized protein</fullName>
    </submittedName>
</protein>
<dbReference type="FunFam" id="3.90.1290.10:FF:000002">
    <property type="entry name" value="Plectin a"/>
    <property type="match status" value="1"/>
</dbReference>
<evidence type="ECO:0000256" key="5">
    <source>
        <dbReference type="ARBA" id="ARBA00022949"/>
    </source>
</evidence>
<comment type="similarity">
    <text evidence="2">Belongs to the plakin or cytolinker family.</text>
</comment>
<evidence type="ECO:0000256" key="3">
    <source>
        <dbReference type="ARBA" id="ARBA00022553"/>
    </source>
</evidence>
<evidence type="ECO:0000256" key="1">
    <source>
        <dbReference type="ARBA" id="ARBA00004568"/>
    </source>
</evidence>
<comment type="subcellular location">
    <subcellularLocation>
        <location evidence="1">Cell junction</location>
        <location evidence="1">Desmosome</location>
    </subcellularLocation>
</comment>
<dbReference type="GO" id="GO:0045296">
    <property type="term" value="F:cadherin binding"/>
    <property type="evidence" value="ECO:0007669"/>
    <property type="project" value="TreeGrafter"/>
</dbReference>
<feature type="domain" description="Periplakin/Envoplakin N-terminal" evidence="10">
    <location>
        <begin position="26"/>
        <end position="118"/>
    </location>
</feature>
<evidence type="ECO:0000256" key="8">
    <source>
        <dbReference type="SAM" id="MobiDB-lite"/>
    </source>
</evidence>
<dbReference type="Ensembl" id="ENSMMOT00000021100.1">
    <property type="protein sequence ID" value="ENSMMOP00000020754.1"/>
    <property type="gene ID" value="ENSMMOG00000015757.1"/>
</dbReference>
<dbReference type="GO" id="GO:0005198">
    <property type="term" value="F:structural molecule activity"/>
    <property type="evidence" value="ECO:0007669"/>
    <property type="project" value="TreeGrafter"/>
</dbReference>
<feature type="coiled-coil region" evidence="7">
    <location>
        <begin position="839"/>
        <end position="866"/>
    </location>
</feature>
<dbReference type="STRING" id="94237.ENSMMOP00000020754"/>
<dbReference type="CDD" id="cd00176">
    <property type="entry name" value="SPEC"/>
    <property type="match status" value="1"/>
</dbReference>
<dbReference type="SMART" id="SM00150">
    <property type="entry name" value="SPEC"/>
    <property type="match status" value="2"/>
</dbReference>
<feature type="coiled-coil region" evidence="7">
    <location>
        <begin position="1330"/>
        <end position="1387"/>
    </location>
</feature>
<keyword evidence="3" id="KW-0597">Phosphoprotein</keyword>
<dbReference type="SUPFAM" id="SSF46966">
    <property type="entry name" value="Spectrin repeat"/>
    <property type="match status" value="2"/>
</dbReference>
<dbReference type="InterPro" id="IPR001101">
    <property type="entry name" value="Plectin_repeat"/>
</dbReference>
<dbReference type="Proteomes" id="UP000261620">
    <property type="component" value="Unplaced"/>
</dbReference>
<feature type="domain" description="Periplakin-like plectin repeat" evidence="11">
    <location>
        <begin position="1139"/>
        <end position="1303"/>
    </location>
</feature>
<feature type="coiled-coil region" evidence="7">
    <location>
        <begin position="1145"/>
        <end position="1179"/>
    </location>
</feature>
<accession>A0A3Q3X5Y8</accession>
<evidence type="ECO:0000256" key="4">
    <source>
        <dbReference type="ARBA" id="ARBA00022737"/>
    </source>
</evidence>
<evidence type="ECO:0000259" key="10">
    <source>
        <dbReference type="Pfam" id="PF23160"/>
    </source>
</evidence>
<keyword evidence="4" id="KW-0677">Repeat</keyword>
<dbReference type="Gene3D" id="2.30.30.40">
    <property type="entry name" value="SH3 Domains"/>
    <property type="match status" value="1"/>
</dbReference>
<feature type="domain" description="Periplakin-like plectin repeat" evidence="11">
    <location>
        <begin position="1361"/>
        <end position="1508"/>
    </location>
</feature>
<reference evidence="12" key="1">
    <citation type="submission" date="2025-08" db="UniProtKB">
        <authorList>
            <consortium name="Ensembl"/>
        </authorList>
    </citation>
    <scope>IDENTIFICATION</scope>
</reference>
<feature type="region of interest" description="Disordered" evidence="8">
    <location>
        <begin position="1545"/>
        <end position="1569"/>
    </location>
</feature>
<evidence type="ECO:0000256" key="2">
    <source>
        <dbReference type="ARBA" id="ARBA00009109"/>
    </source>
</evidence>
<dbReference type="Pfam" id="PF23160">
    <property type="entry name" value="Spectrin_1st_PEPL"/>
    <property type="match status" value="1"/>
</dbReference>
<dbReference type="InterPro" id="IPR035915">
    <property type="entry name" value="Plakin_repeat_sf"/>
</dbReference>
<keyword evidence="6 7" id="KW-0175">Coiled coil</keyword>
<dbReference type="InterPro" id="IPR055419">
    <property type="entry name" value="Spectrin_PEPL/EVPL"/>
</dbReference>
<feature type="domain" description="Periplakin-like plectin repeat" evidence="11">
    <location>
        <begin position="901"/>
        <end position="1063"/>
    </location>
</feature>
<dbReference type="InterPro" id="IPR043197">
    <property type="entry name" value="Plakin"/>
</dbReference>
<dbReference type="Pfam" id="PF17902">
    <property type="entry name" value="SH3_10"/>
    <property type="match status" value="1"/>
</dbReference>
<feature type="domain" description="Periplakin-like plectin repeat" evidence="11">
    <location>
        <begin position="1065"/>
        <end position="1138"/>
    </location>
</feature>
<dbReference type="InterPro" id="IPR018159">
    <property type="entry name" value="Spectrin/alpha-actinin"/>
</dbReference>